<keyword evidence="3" id="KW-1185">Reference proteome</keyword>
<dbReference type="Proteomes" id="UP000315295">
    <property type="component" value="Unassembled WGS sequence"/>
</dbReference>
<proteinExistence type="predicted"/>
<sequence>MNQQYQNYAAPGPAPLGSTSSGSAPSSSGPSESTSSGSGSAPTRSSAQVLLGSLRMASKLTDPTVKFDPAATKLIDPDSLSLKLCKQTVPDSICLSELIHNFLQDDESSAAVFPDNESNSNQVDLASDADQTKMVELLMIWGNWMKLFFSTLMDSHRTITTLQLIMFIIKTNDILIKIARHLE</sequence>
<feature type="region of interest" description="Disordered" evidence="1">
    <location>
        <begin position="1"/>
        <end position="45"/>
    </location>
</feature>
<comment type="caution">
    <text evidence="2">The sequence shown here is derived from an EMBL/GenBank/DDBJ whole genome shotgun (WGS) entry which is preliminary data.</text>
</comment>
<dbReference type="EMBL" id="VIEB01000066">
    <property type="protein sequence ID" value="TQE08760.1"/>
    <property type="molecule type" value="Genomic_DNA"/>
</dbReference>
<dbReference type="AlphaFoldDB" id="A0A540NE21"/>
<evidence type="ECO:0000256" key="1">
    <source>
        <dbReference type="SAM" id="MobiDB-lite"/>
    </source>
</evidence>
<protein>
    <submittedName>
        <fullName evidence="2">Uncharacterized protein</fullName>
    </submittedName>
</protein>
<gene>
    <name evidence="2" type="ORF">C1H46_005608</name>
</gene>
<accession>A0A540NE21</accession>
<organism evidence="2 3">
    <name type="scientific">Malus baccata</name>
    <name type="common">Siberian crab apple</name>
    <name type="synonym">Pyrus baccata</name>
    <dbReference type="NCBI Taxonomy" id="106549"/>
    <lineage>
        <taxon>Eukaryota</taxon>
        <taxon>Viridiplantae</taxon>
        <taxon>Streptophyta</taxon>
        <taxon>Embryophyta</taxon>
        <taxon>Tracheophyta</taxon>
        <taxon>Spermatophyta</taxon>
        <taxon>Magnoliopsida</taxon>
        <taxon>eudicotyledons</taxon>
        <taxon>Gunneridae</taxon>
        <taxon>Pentapetalae</taxon>
        <taxon>rosids</taxon>
        <taxon>fabids</taxon>
        <taxon>Rosales</taxon>
        <taxon>Rosaceae</taxon>
        <taxon>Amygdaloideae</taxon>
        <taxon>Maleae</taxon>
        <taxon>Malus</taxon>
    </lineage>
</organism>
<evidence type="ECO:0000313" key="2">
    <source>
        <dbReference type="EMBL" id="TQE08760.1"/>
    </source>
</evidence>
<dbReference type="STRING" id="106549.A0A540NE21"/>
<feature type="compositionally biased region" description="Low complexity" evidence="1">
    <location>
        <begin position="9"/>
        <end position="45"/>
    </location>
</feature>
<evidence type="ECO:0000313" key="3">
    <source>
        <dbReference type="Proteomes" id="UP000315295"/>
    </source>
</evidence>
<name>A0A540NE21_MALBA</name>
<reference evidence="2 3" key="1">
    <citation type="journal article" date="2019" name="G3 (Bethesda)">
        <title>Sequencing of a Wild Apple (Malus baccata) Genome Unravels the Differences Between Cultivated and Wild Apple Species Regarding Disease Resistance and Cold Tolerance.</title>
        <authorList>
            <person name="Chen X."/>
        </authorList>
    </citation>
    <scope>NUCLEOTIDE SEQUENCE [LARGE SCALE GENOMIC DNA]</scope>
    <source>
        <strain evidence="3">cv. Shandingzi</strain>
        <tissue evidence="2">Leaves</tissue>
    </source>
</reference>